<reference evidence="2" key="1">
    <citation type="journal article" date="2024" name="BMC Genomics">
        <title>Functional annotation of a divergent genome using sequence and structure-based similarity.</title>
        <authorList>
            <person name="Svedberg D."/>
            <person name="Winiger R.R."/>
            <person name="Berg A."/>
            <person name="Sharma H."/>
            <person name="Tellgren-Roth C."/>
            <person name="Debrunner-Vossbrinck B.A."/>
            <person name="Vossbrinck C.R."/>
            <person name="Barandun J."/>
        </authorList>
    </citation>
    <scope>NUCLEOTIDE SEQUENCE</scope>
    <source>
        <strain evidence="2">Illinois isolate</strain>
    </source>
</reference>
<keyword evidence="1" id="KW-0732">Signal</keyword>
<proteinExistence type="predicted"/>
<dbReference type="GeneID" id="90542722"/>
<organism evidence="2 3">
    <name type="scientific">Vairimorpha necatrix</name>
    <dbReference type="NCBI Taxonomy" id="6039"/>
    <lineage>
        <taxon>Eukaryota</taxon>
        <taxon>Fungi</taxon>
        <taxon>Fungi incertae sedis</taxon>
        <taxon>Microsporidia</taxon>
        <taxon>Nosematidae</taxon>
        <taxon>Vairimorpha</taxon>
    </lineage>
</organism>
<dbReference type="RefSeq" id="XP_065331024.1">
    <property type="nucleotide sequence ID" value="XM_065474952.1"/>
</dbReference>
<feature type="signal peptide" evidence="1">
    <location>
        <begin position="1"/>
        <end position="18"/>
    </location>
</feature>
<dbReference type="EMBL" id="CP142736">
    <property type="protein sequence ID" value="WUR04879.1"/>
    <property type="molecule type" value="Genomic_DNA"/>
</dbReference>
<protein>
    <submittedName>
        <fullName evidence="2">Uncharacterized protein</fullName>
    </submittedName>
</protein>
<evidence type="ECO:0000313" key="3">
    <source>
        <dbReference type="Proteomes" id="UP001334084"/>
    </source>
</evidence>
<evidence type="ECO:0000313" key="2">
    <source>
        <dbReference type="EMBL" id="WUR04879.1"/>
    </source>
</evidence>
<keyword evidence="3" id="KW-1185">Reference proteome</keyword>
<name>A0AAX4JFZ3_9MICR</name>
<accession>A0AAX4JFZ3</accession>
<dbReference type="Proteomes" id="UP001334084">
    <property type="component" value="Chromosome 11"/>
</dbReference>
<dbReference type="AlphaFoldDB" id="A0AAX4JFZ3"/>
<dbReference type="KEGG" id="vnx:VNE69_11048"/>
<sequence>MVFLNFFTLLSLSHGCQRFYDKLNKAILNKIENRDYNEINTEKTYLIVNLLFDAKNHRLNGEILIENPNSHISEEDRHIKVECYQKSIQDIVDEFDDKLILELKKINTDFIVLKYGSEYHENFFFEQIICFFNQKHLVRKNKNIRPCITYEMILEDNLLWIAMFEIMKKQDLFREFISQNMPIIYIKKKNVRYINFCITIEKVYYIFEINVDLNDKYEFYSQIKVRSEKSDEIEEIISKCIHKLYKNVYIDDLNRYSLSYFDVRKNTKIEFISDTIFFEIENDTIYFAYMNDIYVNYRLNKTRVQGDKDNSTDPRILQFKDFFEKIFSIENSEQRYKGVEMFFRLIECTDIVNFFLKRILSNKGSLLNAILGHIMLFMRLIKENQLEYIITKEKINELQLIKELEKILSKSSCNANIIIIKICIFMEAEKYINEHDFEKFPQFKILNRINNLIDIKENAQILTENNQNLLSMRKTKFDLFKIYEEVVRNHLLDYENFKKNLWKRIFCLVSLFTGLEKNECKINDDKFYIYKDEILCTLIHNVSKVERNNKIIRKKLFENARKRKTMEEINKILQKLFEKYLAKKLNNLKDDALNKKNLDLYDEEINKNFGNELIQRGTFYFEKSLHYESIKIEMNEQFNAYWNKEYEFENNIIFYNEIIHNNYWIEEYKFIEKEKFCHEIKLNISKNLMNNSQIYLEKALRDIFYNEINGSAIKEKCENNLNNILAVMSQTDIIEAINVMLGMKFHNLMAETLKNYSY</sequence>
<gene>
    <name evidence="2" type="ORF">VNE69_11048</name>
</gene>
<evidence type="ECO:0000256" key="1">
    <source>
        <dbReference type="SAM" id="SignalP"/>
    </source>
</evidence>
<feature type="chain" id="PRO_5043533836" evidence="1">
    <location>
        <begin position="19"/>
        <end position="758"/>
    </location>
</feature>